<dbReference type="Proteomes" id="UP000637383">
    <property type="component" value="Unassembled WGS sequence"/>
</dbReference>
<evidence type="ECO:0000256" key="3">
    <source>
        <dbReference type="ARBA" id="ARBA00011245"/>
    </source>
</evidence>
<organism evidence="13 14">
    <name type="scientific">Nostoc paludosum FACHB-159</name>
    <dbReference type="NCBI Taxonomy" id="2692908"/>
    <lineage>
        <taxon>Bacteria</taxon>
        <taxon>Bacillati</taxon>
        <taxon>Cyanobacteriota</taxon>
        <taxon>Cyanophyceae</taxon>
        <taxon>Nostocales</taxon>
        <taxon>Nostocaceae</taxon>
        <taxon>Nostoc</taxon>
    </lineage>
</organism>
<dbReference type="PANTHER" id="PTHR12439:SF11">
    <property type="entry name" value="URIDYLATE-SPECIFIC ENDORIBONUCLEASE"/>
    <property type="match status" value="1"/>
</dbReference>
<dbReference type="Pfam" id="PF00932">
    <property type="entry name" value="LTD"/>
    <property type="match status" value="1"/>
</dbReference>
<evidence type="ECO:0000256" key="7">
    <source>
        <dbReference type="ARBA" id="ARBA00022801"/>
    </source>
</evidence>
<proteinExistence type="inferred from homology"/>
<keyword evidence="10" id="KW-0456">Lyase</keyword>
<evidence type="ECO:0000259" key="12">
    <source>
        <dbReference type="PROSITE" id="PS51959"/>
    </source>
</evidence>
<dbReference type="InterPro" id="IPR001322">
    <property type="entry name" value="Lamin_tail_dom"/>
</dbReference>
<dbReference type="CDD" id="cd21159">
    <property type="entry name" value="XendoU"/>
    <property type="match status" value="1"/>
</dbReference>
<keyword evidence="14" id="KW-1185">Reference proteome</keyword>
<keyword evidence="8" id="KW-0694">RNA-binding</keyword>
<keyword evidence="4" id="KW-0540">Nuclease</keyword>
<evidence type="ECO:0000256" key="6">
    <source>
        <dbReference type="ARBA" id="ARBA00022759"/>
    </source>
</evidence>
<evidence type="ECO:0000256" key="4">
    <source>
        <dbReference type="ARBA" id="ARBA00022722"/>
    </source>
</evidence>
<keyword evidence="9" id="KW-0464">Manganese</keyword>
<evidence type="ECO:0000256" key="8">
    <source>
        <dbReference type="ARBA" id="ARBA00022884"/>
    </source>
</evidence>
<dbReference type="PROSITE" id="PS51841">
    <property type="entry name" value="LTD"/>
    <property type="match status" value="1"/>
</dbReference>
<dbReference type="RefSeq" id="WP_190953979.1">
    <property type="nucleotide sequence ID" value="NZ_JACJTU010000003.1"/>
</dbReference>
<keyword evidence="6" id="KW-0255">Endonuclease</keyword>
<keyword evidence="7" id="KW-0378">Hydrolase</keyword>
<dbReference type="InterPro" id="IPR036415">
    <property type="entry name" value="Lamin_tail_dom_sf"/>
</dbReference>
<evidence type="ECO:0000313" key="13">
    <source>
        <dbReference type="EMBL" id="MBD2733223.1"/>
    </source>
</evidence>
<evidence type="ECO:0000259" key="11">
    <source>
        <dbReference type="PROSITE" id="PS51841"/>
    </source>
</evidence>
<dbReference type="EMBL" id="JACJTU010000003">
    <property type="protein sequence ID" value="MBD2733223.1"/>
    <property type="molecule type" value="Genomic_DNA"/>
</dbReference>
<comment type="subunit">
    <text evidence="3">Monomer.</text>
</comment>
<dbReference type="PANTHER" id="PTHR12439">
    <property type="entry name" value="PLACENTAL PROTEIN 11-RELATED"/>
    <property type="match status" value="1"/>
</dbReference>
<dbReference type="Gene3D" id="2.60.40.1260">
    <property type="entry name" value="Lamin Tail domain"/>
    <property type="match status" value="1"/>
</dbReference>
<reference evidence="13 14" key="1">
    <citation type="journal article" date="2020" name="ISME J.">
        <title>Comparative genomics reveals insights into cyanobacterial evolution and habitat adaptation.</title>
        <authorList>
            <person name="Chen M.Y."/>
            <person name="Teng W.K."/>
            <person name="Zhao L."/>
            <person name="Hu C.X."/>
            <person name="Zhou Y.K."/>
            <person name="Han B.P."/>
            <person name="Song L.R."/>
            <person name="Shu W.S."/>
        </authorList>
    </citation>
    <scope>NUCLEOTIDE SEQUENCE [LARGE SCALE GENOMIC DNA]</scope>
    <source>
        <strain evidence="13 14">FACHB-159</strain>
    </source>
</reference>
<evidence type="ECO:0000256" key="10">
    <source>
        <dbReference type="ARBA" id="ARBA00023239"/>
    </source>
</evidence>
<dbReference type="PROSITE" id="PS51959">
    <property type="entry name" value="ENDOU"/>
    <property type="match status" value="1"/>
</dbReference>
<comment type="caution">
    <text evidence="13">The sequence shown here is derived from an EMBL/GenBank/DDBJ whole genome shotgun (WGS) entry which is preliminary data.</text>
</comment>
<evidence type="ECO:0000313" key="14">
    <source>
        <dbReference type="Proteomes" id="UP000637383"/>
    </source>
</evidence>
<evidence type="ECO:0000256" key="5">
    <source>
        <dbReference type="ARBA" id="ARBA00022723"/>
    </source>
</evidence>
<evidence type="ECO:0000256" key="1">
    <source>
        <dbReference type="ARBA" id="ARBA00001936"/>
    </source>
</evidence>
<evidence type="ECO:0000256" key="9">
    <source>
        <dbReference type="ARBA" id="ARBA00023211"/>
    </source>
</evidence>
<dbReference type="SUPFAM" id="SSF142877">
    <property type="entry name" value="EndoU-like"/>
    <property type="match status" value="1"/>
</dbReference>
<dbReference type="Pfam" id="PF09412">
    <property type="entry name" value="XendoU"/>
    <property type="match status" value="1"/>
</dbReference>
<feature type="domain" description="LTD" evidence="11">
    <location>
        <begin position="332"/>
        <end position="434"/>
    </location>
</feature>
<comment type="cofactor">
    <cofactor evidence="1">
        <name>Mn(2+)</name>
        <dbReference type="ChEBI" id="CHEBI:29035"/>
    </cofactor>
</comment>
<name>A0ABR8K4B2_9NOSO</name>
<comment type="similarity">
    <text evidence="2">Belongs to the ENDOU family.</text>
</comment>
<gene>
    <name evidence="13" type="ORF">H6H03_04745</name>
</gene>
<sequence length="444" mass="50138">MAADPTIYDKIWEADTNRFSVSVRDAEGNWVDPDADILLDHQVKAAGDKWTDLAVRPLFHKVKDERFADGTYAALIQLFDNYLVNYRDPEEFTEQENDEINKFLHLLLDTEPMKIAYDYITNGLRKPISKDEFLRDINQIWFEPFTNYFGDDILNYCSGFEHVFVGEGKFNPGGGPRWGEISGYHNWVKFYLDEAKGRVNFLGTQYKLPGVSEVQNPHVVTLQMTWILSNMAGDPVAQIFKERGGFFVGTSPECNFALGTVAYYESVQNLTTNERRAVTIQGGNYNLVIYRETTKEKERGKHIRSFYPEFRGGGNFEPLPRPGSGPISRPLEDVQMQSGPVVVAAALPNPERSESGEWVELKNISSTPIALDGWFLTDKAGRRRILEGTLAPDEQKQFIVRTNSPLSMQLGNSGGQIGLYQPDGEIIASVFYKKAGEGKVINFL</sequence>
<dbReference type="InterPro" id="IPR039787">
    <property type="entry name" value="ENDOU"/>
</dbReference>
<keyword evidence="5" id="KW-0479">Metal-binding</keyword>
<dbReference type="InterPro" id="IPR018998">
    <property type="entry name" value="EndoU_C"/>
</dbReference>
<dbReference type="InterPro" id="IPR037227">
    <property type="entry name" value="EndoU-like"/>
</dbReference>
<dbReference type="SUPFAM" id="SSF74853">
    <property type="entry name" value="Lamin A/C globular tail domain"/>
    <property type="match status" value="1"/>
</dbReference>
<accession>A0ABR8K4B2</accession>
<evidence type="ECO:0000256" key="2">
    <source>
        <dbReference type="ARBA" id="ARBA00010168"/>
    </source>
</evidence>
<protein>
    <submittedName>
        <fullName evidence="13">Lamin tail domain-containing protein</fullName>
    </submittedName>
</protein>
<feature type="domain" description="EndoU" evidence="12">
    <location>
        <begin position="1"/>
        <end position="312"/>
    </location>
</feature>